<dbReference type="EMBL" id="NBNE01000879">
    <property type="protein sequence ID" value="OWZ16739.1"/>
    <property type="molecule type" value="Genomic_DNA"/>
</dbReference>
<keyword evidence="3" id="KW-1185">Reference proteome</keyword>
<evidence type="ECO:0000313" key="3">
    <source>
        <dbReference type="Proteomes" id="UP000198211"/>
    </source>
</evidence>
<sequence>MSKSTAKSKKPRKPSAAQVGKELEESSAHKEARTRMENAQSSKTKRKRSTVTAPSMSKKQKNTRVMTEANIIAGRPRYSVILRCIIRLLTGVNAVGHAVPYNKANMVYLTRWQIQLRQSTPGTTYSAMLEIYSMTHTT</sequence>
<feature type="region of interest" description="Disordered" evidence="1">
    <location>
        <begin position="1"/>
        <end position="63"/>
    </location>
</feature>
<protein>
    <submittedName>
        <fullName evidence="2">Uncharacterized protein</fullName>
    </submittedName>
</protein>
<name>A0A225WI10_9STRA</name>
<feature type="compositionally biased region" description="Basic residues" evidence="1">
    <location>
        <begin position="1"/>
        <end position="13"/>
    </location>
</feature>
<feature type="compositionally biased region" description="Basic and acidic residues" evidence="1">
    <location>
        <begin position="21"/>
        <end position="36"/>
    </location>
</feature>
<dbReference type="Proteomes" id="UP000198211">
    <property type="component" value="Unassembled WGS sequence"/>
</dbReference>
<accession>A0A225WI10</accession>
<organism evidence="2 3">
    <name type="scientific">Phytophthora megakarya</name>
    <dbReference type="NCBI Taxonomy" id="4795"/>
    <lineage>
        <taxon>Eukaryota</taxon>
        <taxon>Sar</taxon>
        <taxon>Stramenopiles</taxon>
        <taxon>Oomycota</taxon>
        <taxon>Peronosporomycetes</taxon>
        <taxon>Peronosporales</taxon>
        <taxon>Peronosporaceae</taxon>
        <taxon>Phytophthora</taxon>
    </lineage>
</organism>
<gene>
    <name evidence="2" type="ORF">PHMEG_0009415</name>
</gene>
<evidence type="ECO:0000256" key="1">
    <source>
        <dbReference type="SAM" id="MobiDB-lite"/>
    </source>
</evidence>
<dbReference type="AlphaFoldDB" id="A0A225WI10"/>
<comment type="caution">
    <text evidence="2">The sequence shown here is derived from an EMBL/GenBank/DDBJ whole genome shotgun (WGS) entry which is preliminary data.</text>
</comment>
<reference evidence="3" key="1">
    <citation type="submission" date="2017-03" db="EMBL/GenBank/DDBJ databases">
        <title>Phytopthora megakarya and P. palmivora, two closely related causual agents of cacao black pod achieved similar genome size and gene model numbers by different mechanisms.</title>
        <authorList>
            <person name="Ali S."/>
            <person name="Shao J."/>
            <person name="Larry D.J."/>
            <person name="Kronmiller B."/>
            <person name="Shen D."/>
            <person name="Strem M.D."/>
            <person name="Melnick R.L."/>
            <person name="Guiltinan M.J."/>
            <person name="Tyler B.M."/>
            <person name="Meinhardt L.W."/>
            <person name="Bailey B.A."/>
        </authorList>
    </citation>
    <scope>NUCLEOTIDE SEQUENCE [LARGE SCALE GENOMIC DNA]</scope>
    <source>
        <strain evidence="3">zdho120</strain>
    </source>
</reference>
<proteinExistence type="predicted"/>
<evidence type="ECO:0000313" key="2">
    <source>
        <dbReference type="EMBL" id="OWZ16739.1"/>
    </source>
</evidence>